<dbReference type="eggNOG" id="COG0741">
    <property type="taxonomic scope" value="Bacteria"/>
</dbReference>
<dbReference type="EMBL" id="CP003244">
    <property type="protein sequence ID" value="AEX53531.1"/>
    <property type="molecule type" value="Genomic_DNA"/>
</dbReference>
<evidence type="ECO:0000313" key="1">
    <source>
        <dbReference type="EMBL" id="AEX53531.1"/>
    </source>
</evidence>
<dbReference type="RefSeq" id="WP_015698602.1">
    <property type="nucleotide sequence ID" value="NC_016818.1"/>
</dbReference>
<gene>
    <name evidence="1" type="ordered locus">Rahaq2_3745</name>
</gene>
<dbReference type="KEGG" id="raq:Rahaq2_3745"/>
<dbReference type="Proteomes" id="UP000009010">
    <property type="component" value="Chromosome"/>
</dbReference>
<dbReference type="PATRIC" id="fig|745277.3.peg.3595"/>
<dbReference type="HOGENOM" id="CLU_010665_1_0_6"/>
<evidence type="ECO:0000313" key="2">
    <source>
        <dbReference type="Proteomes" id="UP000009010"/>
    </source>
</evidence>
<organism evidence="1 2">
    <name type="scientific">Rahnella aquatilis (strain ATCC 33071 / DSM 4594 / JCM 1683 / NBRC 105701 / NCIMB 13365 / CIP 78.65)</name>
    <dbReference type="NCBI Taxonomy" id="745277"/>
    <lineage>
        <taxon>Bacteria</taxon>
        <taxon>Pseudomonadati</taxon>
        <taxon>Pseudomonadota</taxon>
        <taxon>Gammaproteobacteria</taxon>
        <taxon>Enterobacterales</taxon>
        <taxon>Yersiniaceae</taxon>
        <taxon>Rahnella</taxon>
    </lineage>
</organism>
<dbReference type="OrthoDB" id="6444570at2"/>
<proteinExistence type="predicted"/>
<dbReference type="AlphaFoldDB" id="H2IQ92"/>
<protein>
    <submittedName>
        <fullName evidence="1">Uncharacterized protein</fullName>
    </submittedName>
</protein>
<keyword evidence="2" id="KW-1185">Reference proteome</keyword>
<name>H2IQ92_RAHAC</name>
<accession>H2IQ92</accession>
<dbReference type="Gene3D" id="1.10.530.10">
    <property type="match status" value="1"/>
</dbReference>
<reference evidence="1 2" key="1">
    <citation type="journal article" date="2012" name="J. Bacteriol.">
        <title>Complete Genome Sequence of Rahnella aquatilis CIP 78.65.</title>
        <authorList>
            <person name="Martinez R.J."/>
            <person name="Bruce D."/>
            <person name="Detter C."/>
            <person name="Goodwin L.A."/>
            <person name="Han J."/>
            <person name="Han C.S."/>
            <person name="Held B."/>
            <person name="Land M.L."/>
            <person name="Mikhailova N."/>
            <person name="Nolan M."/>
            <person name="Pennacchio L."/>
            <person name="Pitluck S."/>
            <person name="Tapia R."/>
            <person name="Woyke T."/>
            <person name="Sobecky P.A."/>
        </authorList>
    </citation>
    <scope>NUCLEOTIDE SEQUENCE [LARGE SCALE GENOMIC DNA]</scope>
    <source>
        <strain evidence="2">ATCC 33071 / DSM 4594 / JCM 1683 / NBRC 105701 / NCIMB 13365 / CIP 78.65</strain>
    </source>
</reference>
<dbReference type="STRING" id="745277.Rahaq2_3745"/>
<reference evidence="2" key="2">
    <citation type="submission" date="2012-01" db="EMBL/GenBank/DDBJ databases">
        <title>Complete sequence of chromosome of Rahnella aquatilis CIP 78.65.</title>
        <authorList>
            <person name="Lucas S."/>
            <person name="Han J."/>
            <person name="Lapidus A."/>
            <person name="Cheng J.-F."/>
            <person name="Goodwin L."/>
            <person name="Pitluck S."/>
            <person name="Peters L."/>
            <person name="Ovchinnikova G."/>
            <person name="Held B."/>
            <person name="Detter J.C."/>
            <person name="Han C."/>
            <person name="Tapia R."/>
            <person name="Land M."/>
            <person name="Hauser L."/>
            <person name="Kyrpides N."/>
            <person name="Ivanova N."/>
            <person name="Pagani I."/>
            <person name="Sobecky P."/>
            <person name="Martinez R."/>
            <person name="Woyke T."/>
        </authorList>
    </citation>
    <scope>NUCLEOTIDE SEQUENCE [LARGE SCALE GENOMIC DNA]</scope>
    <source>
        <strain evidence="2">ATCC 33071 / DSM 4594 / JCM 1683 / NBRC 105701 / NCIMB 13365 / CIP 78.65</strain>
    </source>
</reference>
<sequence length="760" mass="86272">MTDKAGGKTARVPLHFRFPVAKNEKGGEFAHCEEFLDHLDNSEAGGFWPVGRNGLWHGAIHITHASAPWCALSSPSVAEQESHPTPFTGQQPLRNMADGEVVACRVCSDLKEASWWGNPVPHACSFVLIRHYVQPGETTQSGLTFYTLYMNLAPWSAYTNDNAHNWTVNWPSGLKSFADKSRAWQTGTLPRGTKITWDNTDPALKSDEGGTVMGLVTLQQNVHTADMDLQSGDKVWISVRDAANLKPEFSGAKRPVWWETLLPLHQHTLELDKVVCPDPVPVKAGDAIGHLGYLGHLSNSRFSMKHKGQYQVHIECFTADDNLAHFLTNPEQVGNDKPAWLKFIPGVTAYDYSDWPMKFEPRKAPSTLDAVQRLADEARSAKDGHTGQLYWCSGQKMDWIRDEDTKKLSRYDLAGQGFERVDIPTTGFKYLGENRSRKGFIHKLMEVLHFASKQEQRTKYGAMEYEYERFLRDIDADREYDRHHILSWLYVPMLRHSLNRLIIKHTSAWAYFSHAMWEEEHLSDYRKNEPGEAEYWDSVLKNEVWMPDLDKSKVNLPTELWHMHPIMFLDAISAPKASGWAHSPFADLLGNVESKNDYTAYNRTWPHPHPTHAEAHYKTNLTSMTLGEVMDAQKNHDMFATGRFQIITPTLKEAVEKLQLDTNALYDEAMQDKIFEEYLIKLKREPIINYLEGGGSVEDAIYAWAMEFASAGVRKGKIISKGHTAHIEGVSYYSGDGLNRSHIMPDEMVSVLEVSKNGKK</sequence>